<dbReference type="InterPro" id="IPR036465">
    <property type="entry name" value="vWFA_dom_sf"/>
</dbReference>
<dbReference type="EMBL" id="SGWV01000008">
    <property type="protein sequence ID" value="RZS56747.1"/>
    <property type="molecule type" value="Genomic_DNA"/>
</dbReference>
<dbReference type="Proteomes" id="UP000293433">
    <property type="component" value="Unassembled WGS sequence"/>
</dbReference>
<comment type="caution">
    <text evidence="1">The sequence shown here is derived from an EMBL/GenBank/DDBJ whole genome shotgun (WGS) entry which is preliminary data.</text>
</comment>
<dbReference type="PANTHER" id="PTHR36846:SF1">
    <property type="entry name" value="PROTEIN VIAA"/>
    <property type="match status" value="1"/>
</dbReference>
<proteinExistence type="predicted"/>
<dbReference type="OrthoDB" id="387240at2"/>
<dbReference type="InterPro" id="IPR008912">
    <property type="entry name" value="Uncharacterised_CoxE"/>
</dbReference>
<name>A0A4Q7LRJ8_9BURK</name>
<accession>A0A4Q7LRJ8</accession>
<keyword evidence="2" id="KW-1185">Reference proteome</keyword>
<reference evidence="1 2" key="1">
    <citation type="submission" date="2019-02" db="EMBL/GenBank/DDBJ databases">
        <title>Genomic Encyclopedia of Type Strains, Phase IV (KMG-IV): sequencing the most valuable type-strain genomes for metagenomic binning, comparative biology and taxonomic classification.</title>
        <authorList>
            <person name="Goeker M."/>
        </authorList>
    </citation>
    <scope>NUCLEOTIDE SEQUENCE [LARGE SCALE GENOMIC DNA]</scope>
    <source>
        <strain evidence="1 2">DSM 10617</strain>
    </source>
</reference>
<dbReference type="Gene3D" id="3.40.50.410">
    <property type="entry name" value="von Willebrand factor, type A domain"/>
    <property type="match status" value="1"/>
</dbReference>
<dbReference type="PANTHER" id="PTHR36846">
    <property type="entry name" value="PROTEIN VIAA"/>
    <property type="match status" value="1"/>
</dbReference>
<evidence type="ECO:0000313" key="2">
    <source>
        <dbReference type="Proteomes" id="UP000293433"/>
    </source>
</evidence>
<evidence type="ECO:0000313" key="1">
    <source>
        <dbReference type="EMBL" id="RZS56747.1"/>
    </source>
</evidence>
<gene>
    <name evidence="1" type="ORF">EV685_1302</name>
</gene>
<dbReference type="RefSeq" id="WP_130481181.1">
    <property type="nucleotide sequence ID" value="NZ_SGWV01000008.1"/>
</dbReference>
<dbReference type="AlphaFoldDB" id="A0A4Q7LRJ8"/>
<dbReference type="GO" id="GO:0005829">
    <property type="term" value="C:cytosol"/>
    <property type="evidence" value="ECO:0007669"/>
    <property type="project" value="TreeGrafter"/>
</dbReference>
<organism evidence="1 2">
    <name type="scientific">Sphaerotilus mobilis</name>
    <dbReference type="NCBI Taxonomy" id="47994"/>
    <lineage>
        <taxon>Bacteria</taxon>
        <taxon>Pseudomonadati</taxon>
        <taxon>Pseudomonadota</taxon>
        <taxon>Betaproteobacteria</taxon>
        <taxon>Burkholderiales</taxon>
        <taxon>Sphaerotilaceae</taxon>
        <taxon>Sphaerotilus</taxon>
    </lineage>
</organism>
<sequence length="488" mass="53844">MRALDAPYAPLDLQSRELWLPAIVNSAGQTARRIDHLAPWVAALEAGRLPLPEHDFGDPHALLPMRSAIATLGLPTLCVGVPALVLQVLRTLFWSLDRIVDLQPALSREAAIARVTADFVAEWTVQTQGWRDELALLRGLGDLAHLRWDEIQGLLRSREWQEAQRLSALLAHLQPLVELIRQLGRTEHDPAAPPADTTDADPTTLRLAMRTRETLLPGAPGELTGIHRSGRLDRLLGSEAAQIRHRVLHRLWRARLAEASLLTYDSQGVLHERVVDPTAHQPEAARTLRAPRQRGPIILCVDTSGSMQGAPEKIAKAVVLEALRTAQREQRGCLLIAFGGQGEMVTRELQAGRAGLDAMLELIGMGFDGGTDVQTPIEHAIDRVHQARWRSADLLIVSDGEFGCVPATLERLDQARAELGLRVQGILIGDRETMGLLETCDAIHWLRDWRRFESSQPLREATVPVHTASLTALYFPNALSARAARKKS</sequence>
<protein>
    <submittedName>
        <fullName evidence="1">VWA domain containing CoxE-like protein</fullName>
    </submittedName>
</protein>
<dbReference type="SUPFAM" id="SSF53300">
    <property type="entry name" value="vWA-like"/>
    <property type="match status" value="1"/>
</dbReference>
<dbReference type="Pfam" id="PF05762">
    <property type="entry name" value="VWA_CoxE"/>
    <property type="match status" value="1"/>
</dbReference>